<dbReference type="EMBL" id="UIGR01000001">
    <property type="protein sequence ID" value="SUX32358.1"/>
    <property type="molecule type" value="Genomic_DNA"/>
</dbReference>
<sequence>MAAIRNPSGKNMKLTLLLPGLCWRDAHDGAEVGKGLSVPALQQLLGKGALLRRGESHAECLGRLWGAPATGLARLAAAEAGLDAAQGDWLFADPVHLRVDRDRALLADVGVMKVSQDEAAKLAEALNRHFGEDGLSFHPAQPGRWLLRSDKPLRSSFTPLWDVVGEDINRHLPQGADGLAWCRMLNELQMLLYTQPVNDAREARGELAINSVWLWGEGEPGAWRPPAPRLLADDEALLPLASRTGMRADAAPFAFDGLEPGDDCLLVLDALQAAAQYRDAWGWRETLERLERDWFAPMLSALRRRQLEQLTLIATGPAGFELTLRPADLWKFWKRALPLAALY</sequence>
<dbReference type="PIRSF" id="PIRSF015283">
    <property type="entry name" value="Regulatory_RpfE"/>
    <property type="match status" value="1"/>
</dbReference>
<protein>
    <submittedName>
        <fullName evidence="1">Cofactor-independent phosphoglycerate mutase</fullName>
    </submittedName>
</protein>
<gene>
    <name evidence="1" type="ORF">NCTC8684_01435</name>
</gene>
<dbReference type="InterPro" id="IPR004456">
    <property type="entry name" value="Pglycerate_mutase_ApgM"/>
</dbReference>
<proteinExistence type="predicted"/>
<reference evidence="1 2" key="1">
    <citation type="submission" date="2018-06" db="EMBL/GenBank/DDBJ databases">
        <authorList>
            <consortium name="Pathogen Informatics"/>
            <person name="Doyle S."/>
        </authorList>
    </citation>
    <scope>NUCLEOTIDE SEQUENCE [LARGE SCALE GENOMIC DNA]</scope>
    <source>
        <strain evidence="1 2">NCTC8684</strain>
    </source>
</reference>
<dbReference type="GO" id="GO:0004619">
    <property type="term" value="F:phosphoglycerate mutase activity"/>
    <property type="evidence" value="ECO:0007669"/>
    <property type="project" value="InterPro"/>
</dbReference>
<accession>A0AAX2M727</accession>
<dbReference type="AlphaFoldDB" id="A0AAX2M727"/>
<evidence type="ECO:0000313" key="2">
    <source>
        <dbReference type="Proteomes" id="UP000254029"/>
    </source>
</evidence>
<comment type="caution">
    <text evidence="1">The sequence shown here is derived from an EMBL/GenBank/DDBJ whole genome shotgun (WGS) entry which is preliminary data.</text>
</comment>
<dbReference type="Proteomes" id="UP000254029">
    <property type="component" value="Unassembled WGS sequence"/>
</dbReference>
<dbReference type="InterPro" id="IPR016631">
    <property type="entry name" value="Regulatory_RpfE"/>
</dbReference>
<dbReference type="Pfam" id="PF10143">
    <property type="entry name" value="PhosphMutase"/>
    <property type="match status" value="1"/>
</dbReference>
<organism evidence="1 2">
    <name type="scientific">Chromobacterium violaceum</name>
    <dbReference type="NCBI Taxonomy" id="536"/>
    <lineage>
        <taxon>Bacteria</taxon>
        <taxon>Pseudomonadati</taxon>
        <taxon>Pseudomonadota</taxon>
        <taxon>Betaproteobacteria</taxon>
        <taxon>Neisseriales</taxon>
        <taxon>Chromobacteriaceae</taxon>
        <taxon>Chromobacterium</taxon>
    </lineage>
</organism>
<evidence type="ECO:0000313" key="1">
    <source>
        <dbReference type="EMBL" id="SUX32358.1"/>
    </source>
</evidence>
<name>A0AAX2M727_CHRVL</name>